<evidence type="ECO:0000256" key="3">
    <source>
        <dbReference type="ARBA" id="ARBA00022964"/>
    </source>
</evidence>
<dbReference type="SUPFAM" id="SSF51197">
    <property type="entry name" value="Clavaminate synthase-like"/>
    <property type="match status" value="1"/>
</dbReference>
<evidence type="ECO:0000259" key="6">
    <source>
        <dbReference type="Pfam" id="PF02668"/>
    </source>
</evidence>
<reference evidence="7 8" key="1">
    <citation type="submission" date="2013-07" db="EMBL/GenBank/DDBJ databases">
        <title>The Genome Sequence of Cryptococcus heveanensis BCC8398.</title>
        <authorList>
            <consortium name="The Broad Institute Genome Sequencing Platform"/>
            <person name="Cuomo C."/>
            <person name="Litvintseva A."/>
            <person name="Chen Y."/>
            <person name="Heitman J."/>
            <person name="Sun S."/>
            <person name="Springer D."/>
            <person name="Dromer F."/>
            <person name="Young S.K."/>
            <person name="Zeng Q."/>
            <person name="Gargeya S."/>
            <person name="Fitzgerald M."/>
            <person name="Abouelleil A."/>
            <person name="Alvarado L."/>
            <person name="Berlin A.M."/>
            <person name="Chapman S.B."/>
            <person name="Dewar J."/>
            <person name="Goldberg J."/>
            <person name="Griggs A."/>
            <person name="Gujja S."/>
            <person name="Hansen M."/>
            <person name="Howarth C."/>
            <person name="Imamovic A."/>
            <person name="Larimer J."/>
            <person name="McCowan C."/>
            <person name="Murphy C."/>
            <person name="Pearson M."/>
            <person name="Priest M."/>
            <person name="Roberts A."/>
            <person name="Saif S."/>
            <person name="Shea T."/>
            <person name="Sykes S."/>
            <person name="Wortman J."/>
            <person name="Nusbaum C."/>
            <person name="Birren B."/>
        </authorList>
    </citation>
    <scope>NUCLEOTIDE SEQUENCE [LARGE SCALE GENOMIC DNA]</scope>
    <source>
        <strain evidence="7 8">BCC8398</strain>
    </source>
</reference>
<dbReference type="STRING" id="1296120.A0A1B9GMD5"/>
<keyword evidence="5" id="KW-0408">Iron</keyword>
<dbReference type="InterPro" id="IPR051323">
    <property type="entry name" value="AtsK-like"/>
</dbReference>
<dbReference type="EMBL" id="KI669509">
    <property type="protein sequence ID" value="OCF32279.1"/>
    <property type="molecule type" value="Genomic_DNA"/>
</dbReference>
<dbReference type="Proteomes" id="UP000092666">
    <property type="component" value="Unassembled WGS sequence"/>
</dbReference>
<keyword evidence="4" id="KW-0560">Oxidoreductase</keyword>
<name>A0A1B9GMD5_9TREE</name>
<evidence type="ECO:0000256" key="4">
    <source>
        <dbReference type="ARBA" id="ARBA00023002"/>
    </source>
</evidence>
<reference evidence="8" key="2">
    <citation type="submission" date="2013-12" db="EMBL/GenBank/DDBJ databases">
        <title>Evolution of pathogenesis and genome organization in the Tremellales.</title>
        <authorList>
            <person name="Cuomo C."/>
            <person name="Litvintseva A."/>
            <person name="Heitman J."/>
            <person name="Chen Y."/>
            <person name="Sun S."/>
            <person name="Springer D."/>
            <person name="Dromer F."/>
            <person name="Young S."/>
            <person name="Zeng Q."/>
            <person name="Chapman S."/>
            <person name="Gujja S."/>
            <person name="Saif S."/>
            <person name="Birren B."/>
        </authorList>
    </citation>
    <scope>NUCLEOTIDE SEQUENCE [LARGE SCALE GENOMIC DNA]</scope>
    <source>
        <strain evidence="8">BCC8398</strain>
    </source>
</reference>
<evidence type="ECO:0000313" key="7">
    <source>
        <dbReference type="EMBL" id="OCF32279.1"/>
    </source>
</evidence>
<dbReference type="GO" id="GO:0016706">
    <property type="term" value="F:2-oxoglutarate-dependent dioxygenase activity"/>
    <property type="evidence" value="ECO:0007669"/>
    <property type="project" value="TreeGrafter"/>
</dbReference>
<dbReference type="GO" id="GO:0005737">
    <property type="term" value="C:cytoplasm"/>
    <property type="evidence" value="ECO:0007669"/>
    <property type="project" value="TreeGrafter"/>
</dbReference>
<dbReference type="Pfam" id="PF02668">
    <property type="entry name" value="TauD"/>
    <property type="match status" value="1"/>
</dbReference>
<dbReference type="OrthoDB" id="10257314at2759"/>
<evidence type="ECO:0000313" key="8">
    <source>
        <dbReference type="Proteomes" id="UP000092666"/>
    </source>
</evidence>
<comment type="similarity">
    <text evidence="1">Belongs to the TfdA dioxygenase family.</text>
</comment>
<keyword evidence="8" id="KW-1185">Reference proteome</keyword>
<keyword evidence="3 7" id="KW-0223">Dioxygenase</keyword>
<evidence type="ECO:0000256" key="5">
    <source>
        <dbReference type="ARBA" id="ARBA00023004"/>
    </source>
</evidence>
<accession>A0A1B9GMD5</accession>
<evidence type="ECO:0000256" key="1">
    <source>
        <dbReference type="ARBA" id="ARBA00005896"/>
    </source>
</evidence>
<dbReference type="GO" id="GO:0046872">
    <property type="term" value="F:metal ion binding"/>
    <property type="evidence" value="ECO:0007669"/>
    <property type="project" value="UniProtKB-KW"/>
</dbReference>
<feature type="domain" description="TauD/TfdA-like" evidence="6">
    <location>
        <begin position="71"/>
        <end position="354"/>
    </location>
</feature>
<dbReference type="InterPro" id="IPR042098">
    <property type="entry name" value="TauD-like_sf"/>
</dbReference>
<protein>
    <submittedName>
        <fullName evidence="7">Taurine dioxygenase</fullName>
    </submittedName>
</protein>
<dbReference type="AlphaFoldDB" id="A0A1B9GMD5"/>
<keyword evidence="2" id="KW-0479">Metal-binding</keyword>
<dbReference type="PANTHER" id="PTHR30468:SF10">
    <property type="entry name" value="TAUD_TFDA-LIKE DOMAIN-CONTAINING PROTEIN"/>
    <property type="match status" value="1"/>
</dbReference>
<dbReference type="PANTHER" id="PTHR30468">
    <property type="entry name" value="ALPHA-KETOGLUTARATE-DEPENDENT SULFONATE DIOXYGENASE"/>
    <property type="match status" value="1"/>
</dbReference>
<dbReference type="Gene3D" id="3.60.130.10">
    <property type="entry name" value="Clavaminate synthase-like"/>
    <property type="match status" value="1"/>
</dbReference>
<dbReference type="InterPro" id="IPR003819">
    <property type="entry name" value="TauD/TfdA-like"/>
</dbReference>
<evidence type="ECO:0000256" key="2">
    <source>
        <dbReference type="ARBA" id="ARBA00022723"/>
    </source>
</evidence>
<organism evidence="7 8">
    <name type="scientific">Kwoniella heveanensis BCC8398</name>
    <dbReference type="NCBI Taxonomy" id="1296120"/>
    <lineage>
        <taxon>Eukaryota</taxon>
        <taxon>Fungi</taxon>
        <taxon>Dikarya</taxon>
        <taxon>Basidiomycota</taxon>
        <taxon>Agaricomycotina</taxon>
        <taxon>Tremellomycetes</taxon>
        <taxon>Tremellales</taxon>
        <taxon>Cryptococcaceae</taxon>
        <taxon>Kwoniella</taxon>
    </lineage>
</organism>
<gene>
    <name evidence="7" type="ORF">I316_05947</name>
</gene>
<sequence>MPVATTTTTSAQNTIETLKSAIADLSIAGTIPQSQVQAPSSSSSSSNPERLRQYSHFDATPSIGTEFRAYSPDGKPTLSIRDLLDDEDGLRALGRLVSERGVVFFRDAIISPEEQITLVDKLGKLGGKPSTSGLHVHPLTSSNSEFGDEISMISNQYVFDDKYKRNDRSVLQRRFHGDLWHSDITFEPVPSDYATLQIRELPKVGGDTLWASAYEAYDRLSPAYRILLEGLTATHTGQNFVDLANKQGQKLREPRGAPENVGQTLSTVHPVIRTNPVTGWKGLFVNRGFTKRINELTKHESDNLLEFLFEHISANHDLQVRFRWEPNSLAIWDNRSTFHTATEDLDDDKRVGTRSVSLGERPYLDPKSLSRREALAEATQS</sequence>
<proteinExistence type="inferred from homology"/>